<dbReference type="PROSITE" id="PS00107">
    <property type="entry name" value="PROTEIN_KINASE_ATP"/>
    <property type="match status" value="1"/>
</dbReference>
<dbReference type="GO" id="GO:0004674">
    <property type="term" value="F:protein serine/threonine kinase activity"/>
    <property type="evidence" value="ECO:0007669"/>
    <property type="project" value="UniProtKB-KW"/>
</dbReference>
<dbReference type="Gene3D" id="1.10.510.10">
    <property type="entry name" value="Transferase(Phosphotransferase) domain 1"/>
    <property type="match status" value="1"/>
</dbReference>
<feature type="domain" description="Protein kinase" evidence="7">
    <location>
        <begin position="292"/>
        <end position="562"/>
    </location>
</feature>
<dbReference type="FunFam" id="3.30.200.20:FF:000325">
    <property type="entry name" value="Putative receptor-like serine/threonine-protein kinase"/>
    <property type="match status" value="1"/>
</dbReference>
<evidence type="ECO:0000256" key="5">
    <source>
        <dbReference type="ARBA" id="ARBA00022840"/>
    </source>
</evidence>
<evidence type="ECO:0000256" key="3">
    <source>
        <dbReference type="ARBA" id="ARBA00022741"/>
    </source>
</evidence>
<dbReference type="FunFam" id="1.10.510.10:FF:000423">
    <property type="entry name" value="Putative receptor-like serine/threonine-protein kinase"/>
    <property type="match status" value="1"/>
</dbReference>
<proteinExistence type="predicted"/>
<evidence type="ECO:0000256" key="4">
    <source>
        <dbReference type="ARBA" id="ARBA00022777"/>
    </source>
</evidence>
<dbReference type="SUPFAM" id="SSF56112">
    <property type="entry name" value="Protein kinase-like (PK-like)"/>
    <property type="match status" value="1"/>
</dbReference>
<keyword evidence="9" id="KW-1185">Reference proteome</keyword>
<dbReference type="InterPro" id="IPR014729">
    <property type="entry name" value="Rossmann-like_a/b/a_fold"/>
</dbReference>
<dbReference type="GO" id="GO:0005524">
    <property type="term" value="F:ATP binding"/>
    <property type="evidence" value="ECO:0007669"/>
    <property type="project" value="UniProtKB-UniRule"/>
</dbReference>
<evidence type="ECO:0000313" key="9">
    <source>
        <dbReference type="Proteomes" id="UP000734854"/>
    </source>
</evidence>
<evidence type="ECO:0000259" key="7">
    <source>
        <dbReference type="PROSITE" id="PS50011"/>
    </source>
</evidence>
<dbReference type="InterPro" id="IPR017441">
    <property type="entry name" value="Protein_kinase_ATP_BS"/>
</dbReference>
<organism evidence="8 9">
    <name type="scientific">Zingiber officinale</name>
    <name type="common">Ginger</name>
    <name type="synonym">Amomum zingiber</name>
    <dbReference type="NCBI Taxonomy" id="94328"/>
    <lineage>
        <taxon>Eukaryota</taxon>
        <taxon>Viridiplantae</taxon>
        <taxon>Streptophyta</taxon>
        <taxon>Embryophyta</taxon>
        <taxon>Tracheophyta</taxon>
        <taxon>Spermatophyta</taxon>
        <taxon>Magnoliopsida</taxon>
        <taxon>Liliopsida</taxon>
        <taxon>Zingiberales</taxon>
        <taxon>Zingiberaceae</taxon>
        <taxon>Zingiber</taxon>
    </lineage>
</organism>
<keyword evidence="3 6" id="KW-0547">Nucleotide-binding</keyword>
<dbReference type="InterPro" id="IPR001245">
    <property type="entry name" value="Ser-Thr/Tyr_kinase_cat_dom"/>
</dbReference>
<dbReference type="EMBL" id="JACMSC010000007">
    <property type="protein sequence ID" value="KAG6513637.1"/>
    <property type="molecule type" value="Genomic_DNA"/>
</dbReference>
<keyword evidence="1" id="KW-0723">Serine/threonine-protein kinase</keyword>
<dbReference type="InterPro" id="IPR046958">
    <property type="entry name" value="RBK1/2/STUNTED"/>
</dbReference>
<dbReference type="AlphaFoldDB" id="A0A8J5GRJ7"/>
<dbReference type="Gene3D" id="3.40.50.620">
    <property type="entry name" value="HUPs"/>
    <property type="match status" value="1"/>
</dbReference>
<dbReference type="Gene3D" id="3.30.200.20">
    <property type="entry name" value="Phosphorylase Kinase, domain 1"/>
    <property type="match status" value="1"/>
</dbReference>
<dbReference type="CDD" id="cd00293">
    <property type="entry name" value="USP-like"/>
    <property type="match status" value="1"/>
</dbReference>
<dbReference type="PANTHER" id="PTHR47987">
    <property type="entry name" value="OS08G0249100 PROTEIN"/>
    <property type="match status" value="1"/>
</dbReference>
<dbReference type="Pfam" id="PF07714">
    <property type="entry name" value="PK_Tyr_Ser-Thr"/>
    <property type="match status" value="1"/>
</dbReference>
<dbReference type="PANTHER" id="PTHR47987:SF3">
    <property type="entry name" value="OS08G0249100 PROTEIN"/>
    <property type="match status" value="1"/>
</dbReference>
<accession>A0A8J5GRJ7</accession>
<keyword evidence="5 6" id="KW-0067">ATP-binding</keyword>
<reference evidence="8 9" key="1">
    <citation type="submission" date="2020-08" db="EMBL/GenBank/DDBJ databases">
        <title>Plant Genome Project.</title>
        <authorList>
            <person name="Zhang R.-G."/>
        </authorList>
    </citation>
    <scope>NUCLEOTIDE SEQUENCE [LARGE SCALE GENOMIC DNA]</scope>
    <source>
        <tissue evidence="8">Rhizome</tissue>
    </source>
</reference>
<protein>
    <recommendedName>
        <fullName evidence="7">Protein kinase domain-containing protein</fullName>
    </recommendedName>
</protein>
<dbReference type="InterPro" id="IPR000719">
    <property type="entry name" value="Prot_kinase_dom"/>
</dbReference>
<dbReference type="PROSITE" id="PS00108">
    <property type="entry name" value="PROTEIN_KINASE_ST"/>
    <property type="match status" value="1"/>
</dbReference>
<dbReference type="Proteomes" id="UP000734854">
    <property type="component" value="Unassembled WGS sequence"/>
</dbReference>
<dbReference type="InterPro" id="IPR011009">
    <property type="entry name" value="Kinase-like_dom_sf"/>
</dbReference>
<feature type="binding site" evidence="6">
    <location>
        <position position="320"/>
    </location>
    <ligand>
        <name>ATP</name>
        <dbReference type="ChEBI" id="CHEBI:30616"/>
    </ligand>
</feature>
<name>A0A8J5GRJ7_ZINOF</name>
<evidence type="ECO:0000256" key="2">
    <source>
        <dbReference type="ARBA" id="ARBA00022679"/>
    </source>
</evidence>
<dbReference type="SMART" id="SM00220">
    <property type="entry name" value="S_TKc"/>
    <property type="match status" value="1"/>
</dbReference>
<evidence type="ECO:0000256" key="6">
    <source>
        <dbReference type="PROSITE-ProRule" id="PRU10141"/>
    </source>
</evidence>
<keyword evidence="4" id="KW-0418">Kinase</keyword>
<evidence type="ECO:0000313" key="8">
    <source>
        <dbReference type="EMBL" id="KAG6513637.1"/>
    </source>
</evidence>
<dbReference type="InterPro" id="IPR008271">
    <property type="entry name" value="Ser/Thr_kinase_AS"/>
</dbReference>
<comment type="caution">
    <text evidence="8">The sequence shown here is derived from an EMBL/GenBank/DDBJ whole genome shotgun (WGS) entry which is preliminary data.</text>
</comment>
<gene>
    <name evidence="8" type="ORF">ZIOFF_023969</name>
</gene>
<dbReference type="PROSITE" id="PS50011">
    <property type="entry name" value="PROTEIN_KINASE_DOM"/>
    <property type="match status" value="1"/>
</dbReference>
<evidence type="ECO:0000256" key="1">
    <source>
        <dbReference type="ARBA" id="ARBA00022527"/>
    </source>
</evidence>
<keyword evidence="2" id="KW-0808">Transferase</keyword>
<sequence length="590" mass="65072">MFAMDSVEESVSVPPAAKLLVGVSLDGGESSQLLAWSVTVAHPNDTIVALHVLAVGKEEKGMSFEKSMFRQAKAFVISALGEFAEMCQTKQVRLEAKVRASSSIGRGLIDEAALNEASFLVLGRSRNLPRRSSFEILKYCFENAPEGCSIVGIGLQQPPRKDHNSSLSSRWASKDNTNTAKVLSPFHKLLGSASKRGSQNSSTESICEKDSPRGVLEAVEDCSSTCNSVTPRRSRASFWRRLSSLKLFFLKSRSSGDLMGKDSEICSSYTEDLKPSWRCFSYDEISRATNSFHADNLVGRGGFAEVFKGTLHSGQRVAVKTLAKGNGDQQKEKEFLAELGILGHICHPNTANLIGCCIENGLHLVFDLSCNGSLASALHSKSGKFLEWPVRYKIAIGVARGLHYLHKCCRHRIIHRDIKASNVLLGPDFEPQISDFGLAKWLPKQWTHHSVVPIEGTFGYLAPEYFMYGIVDEKTDVFAFGVLLLEIVSGRRPVDTSKQSLLVWAKPLMESGKIDELADSKLGGKYERDQMQRLVLTASYCLRQSSFWRPSMTEVDEMADYASAADCMEEKALKKGEQREEYPAAAAAEE</sequence>